<evidence type="ECO:0000313" key="3">
    <source>
        <dbReference type="Proteomes" id="UP000192468"/>
    </source>
</evidence>
<feature type="transmembrane region" description="Helical" evidence="1">
    <location>
        <begin position="518"/>
        <end position="537"/>
    </location>
</feature>
<keyword evidence="1" id="KW-0812">Transmembrane</keyword>
<evidence type="ECO:0000256" key="1">
    <source>
        <dbReference type="SAM" id="Phobius"/>
    </source>
</evidence>
<feature type="transmembrane region" description="Helical" evidence="1">
    <location>
        <begin position="266"/>
        <end position="287"/>
    </location>
</feature>
<dbReference type="Proteomes" id="UP000192468">
    <property type="component" value="Unassembled WGS sequence"/>
</dbReference>
<feature type="transmembrane region" description="Helical" evidence="1">
    <location>
        <begin position="427"/>
        <end position="449"/>
    </location>
</feature>
<feature type="transmembrane region" description="Helical" evidence="1">
    <location>
        <begin position="138"/>
        <end position="162"/>
    </location>
</feature>
<dbReference type="STRING" id="1121291.SAMN02745134_02239"/>
<organism evidence="2 3">
    <name type="scientific">Clostridium acidisoli DSM 12555</name>
    <dbReference type="NCBI Taxonomy" id="1121291"/>
    <lineage>
        <taxon>Bacteria</taxon>
        <taxon>Bacillati</taxon>
        <taxon>Bacillota</taxon>
        <taxon>Clostridia</taxon>
        <taxon>Eubacteriales</taxon>
        <taxon>Clostridiaceae</taxon>
        <taxon>Clostridium</taxon>
    </lineage>
</organism>
<keyword evidence="1" id="KW-0472">Membrane</keyword>
<dbReference type="OrthoDB" id="2659138at2"/>
<feature type="transmembrane region" description="Helical" evidence="1">
    <location>
        <begin position="68"/>
        <end position="87"/>
    </location>
</feature>
<keyword evidence="1" id="KW-1133">Transmembrane helix</keyword>
<accession>A0A1W1XKY5</accession>
<feature type="transmembrane region" description="Helical" evidence="1">
    <location>
        <begin position="346"/>
        <end position="364"/>
    </location>
</feature>
<feature type="transmembrane region" description="Helical" evidence="1">
    <location>
        <begin position="376"/>
        <end position="396"/>
    </location>
</feature>
<evidence type="ECO:0000313" key="2">
    <source>
        <dbReference type="EMBL" id="SMC24626.1"/>
    </source>
</evidence>
<sequence>MKDFRILKFLDKFKGIFEKFHIDYETMRKIIQIKLIMDSRRVPTVLNNRARKNKKSEDDKNSSGRVSIVYIFISLIMIPFIFIKANYAFSMSFVFAIVMFMLMTTLIADFSSVLLDLRDKNIIASKPVEGKTVSMAKIIHICIYIFSLTISLTGIPLIISLFVHGVVFFIIFLLEIILTDLLVIMITALLYLAILRFFDGEKLKDIINYVQIILSITLTIGYQFLGRLFNIVKLNVTFVPKWWQYFIVPMWFGGSFQLIINGNYNIYYIIFLLLAVCVPILSICLYLKLMPTFEKNLQKLENNGEITKAKSKFTDKLANIVCFTKIERTFFKFTTDMIKNEREFKLKVYPSLGLSIIFPFIFMFNRNTSFSSIRSGKGFIMIYFCALMLPTVVMMVKYSKEYKGAWIYKVTPIKDTGDIYRGTFKSLILKLICPIFILEGIIFIAIFGLRIFPDLILVFLNMMLYTVVCFKAFKKALPFSIPYATAKQSEGIIMIPIMILLGVLGLIHFLATFVTFGVYIYILIMFIIDFITWKFAFKIKN</sequence>
<dbReference type="RefSeq" id="WP_084116070.1">
    <property type="nucleotide sequence ID" value="NZ_FWXH01000007.1"/>
</dbReference>
<dbReference type="EMBL" id="FWXH01000007">
    <property type="protein sequence ID" value="SMC24626.1"/>
    <property type="molecule type" value="Genomic_DNA"/>
</dbReference>
<feature type="transmembrane region" description="Helical" evidence="1">
    <location>
        <begin position="206"/>
        <end position="225"/>
    </location>
</feature>
<gene>
    <name evidence="2" type="ORF">SAMN02745134_02239</name>
</gene>
<reference evidence="2 3" key="1">
    <citation type="submission" date="2017-04" db="EMBL/GenBank/DDBJ databases">
        <authorList>
            <person name="Afonso C.L."/>
            <person name="Miller P.J."/>
            <person name="Scott M.A."/>
            <person name="Spackman E."/>
            <person name="Goraichik I."/>
            <person name="Dimitrov K.M."/>
            <person name="Suarez D.L."/>
            <person name="Swayne D.E."/>
        </authorList>
    </citation>
    <scope>NUCLEOTIDE SEQUENCE [LARGE SCALE GENOMIC DNA]</scope>
    <source>
        <strain evidence="2 3">DSM 12555</strain>
    </source>
</reference>
<feature type="transmembrane region" description="Helical" evidence="1">
    <location>
        <begin position="455"/>
        <end position="473"/>
    </location>
</feature>
<dbReference type="AlphaFoldDB" id="A0A1W1XKY5"/>
<feature type="transmembrane region" description="Helical" evidence="1">
    <location>
        <begin position="93"/>
        <end position="117"/>
    </location>
</feature>
<feature type="transmembrane region" description="Helical" evidence="1">
    <location>
        <begin position="168"/>
        <end position="194"/>
    </location>
</feature>
<proteinExistence type="predicted"/>
<protein>
    <recommendedName>
        <fullName evidence="4">ABC-2 type transport system permease protein</fullName>
    </recommendedName>
</protein>
<name>A0A1W1XKY5_9CLOT</name>
<keyword evidence="3" id="KW-1185">Reference proteome</keyword>
<feature type="transmembrane region" description="Helical" evidence="1">
    <location>
        <begin position="493"/>
        <end position="512"/>
    </location>
</feature>
<evidence type="ECO:0008006" key="4">
    <source>
        <dbReference type="Google" id="ProtNLM"/>
    </source>
</evidence>